<dbReference type="Proteomes" id="UP001604277">
    <property type="component" value="Unassembled WGS sequence"/>
</dbReference>
<feature type="domain" description="TRF2/HOY1 PH-like" evidence="1">
    <location>
        <begin position="125"/>
        <end position="243"/>
    </location>
</feature>
<gene>
    <name evidence="2" type="ORF">Fot_18317</name>
</gene>
<protein>
    <recommendedName>
        <fullName evidence="1">TRF2/HOY1 PH-like domain-containing protein</fullName>
    </recommendedName>
</protein>
<evidence type="ECO:0000313" key="3">
    <source>
        <dbReference type="Proteomes" id="UP001604277"/>
    </source>
</evidence>
<dbReference type="Pfam" id="PF24818">
    <property type="entry name" value="PH_TRF2_HOY1"/>
    <property type="match status" value="1"/>
</dbReference>
<keyword evidence="3" id="KW-1185">Reference proteome</keyword>
<name>A0ABD1VHU0_9LAMI</name>
<organism evidence="2 3">
    <name type="scientific">Forsythia ovata</name>
    <dbReference type="NCBI Taxonomy" id="205694"/>
    <lineage>
        <taxon>Eukaryota</taxon>
        <taxon>Viridiplantae</taxon>
        <taxon>Streptophyta</taxon>
        <taxon>Embryophyta</taxon>
        <taxon>Tracheophyta</taxon>
        <taxon>Spermatophyta</taxon>
        <taxon>Magnoliopsida</taxon>
        <taxon>eudicotyledons</taxon>
        <taxon>Gunneridae</taxon>
        <taxon>Pentapetalae</taxon>
        <taxon>asterids</taxon>
        <taxon>lamiids</taxon>
        <taxon>Lamiales</taxon>
        <taxon>Oleaceae</taxon>
        <taxon>Forsythieae</taxon>
        <taxon>Forsythia</taxon>
    </lineage>
</organism>
<dbReference type="PANTHER" id="PTHR33494">
    <property type="entry name" value="OS02G0793800 PROTEIN"/>
    <property type="match status" value="1"/>
</dbReference>
<dbReference type="PANTHER" id="PTHR33494:SF5">
    <property type="entry name" value="F10A16.6 PROTEIN"/>
    <property type="match status" value="1"/>
</dbReference>
<comment type="caution">
    <text evidence="2">The sequence shown here is derived from an EMBL/GenBank/DDBJ whole genome shotgun (WGS) entry which is preliminary data.</text>
</comment>
<sequence>MVERIWVWNENCAGFSTSEEFHPLVDSVNQENDEDSGIQGFEQCFISKRMRLSPEFNLQEGDGDSSEESRPLGLKLRKTPSFLNLLEKKLSQWRKEDFSLGHHSPKTKFVDLGSQSSLEKLKAVNFPAFLLQIGDWQWISANEGDLTAKLYYGKRKMVWEVLCGALKSKIEIQWSDITAIRAILRDKEPGILEIELNQPPLFFGEIDPQPRKHTLWQPAFDFTGGQASIFRRHYLSFAPGILDKHYEKLLQCDQQLFSLSQKPFPSQEFPYFYSAVFGCSNISFTMNGHESEFRPGLQYTHRTLPSPFVPSDEKPRNYRFPNQRQRVWGEGENVASDESQANYVLSSLDHLSAEDAGRFNPTTGVLNDIENHFLRDNQFVSSDEGMLYTNMKSMCSFLEPLDVNPISTTFANQLHIDSLDTHMVENTHENSMLDDLDSGSMTWFSHQDPSESSKMELEMNNLLYQYVLPESAIGDFLTPNAMQNKYNWA</sequence>
<dbReference type="AlphaFoldDB" id="A0ABD1VHU0"/>
<evidence type="ECO:0000313" key="2">
    <source>
        <dbReference type="EMBL" id="KAL2536926.1"/>
    </source>
</evidence>
<proteinExistence type="predicted"/>
<accession>A0ABD1VHU0</accession>
<dbReference type="EMBL" id="JBFOLJ010000005">
    <property type="protein sequence ID" value="KAL2536926.1"/>
    <property type="molecule type" value="Genomic_DNA"/>
</dbReference>
<evidence type="ECO:0000259" key="1">
    <source>
        <dbReference type="Pfam" id="PF24818"/>
    </source>
</evidence>
<reference evidence="3" key="1">
    <citation type="submission" date="2024-07" db="EMBL/GenBank/DDBJ databases">
        <title>Two chromosome-level genome assemblies of Korean endemic species Abeliophyllum distichum and Forsythia ovata (Oleaceae).</title>
        <authorList>
            <person name="Jang H."/>
        </authorList>
    </citation>
    <scope>NUCLEOTIDE SEQUENCE [LARGE SCALE GENOMIC DNA]</scope>
</reference>
<dbReference type="InterPro" id="IPR057939">
    <property type="entry name" value="TRF2_HOY1_PH"/>
</dbReference>